<feature type="transmembrane region" description="Helical" evidence="9">
    <location>
        <begin position="425"/>
        <end position="446"/>
    </location>
</feature>
<reference evidence="11" key="1">
    <citation type="submission" date="2018-04" db="EMBL/GenBank/DDBJ databases">
        <title>Transcriptome assembly of Sipha flava.</title>
        <authorList>
            <person name="Scully E.D."/>
            <person name="Geib S.M."/>
            <person name="Palmer N.A."/>
            <person name="Koch K."/>
            <person name="Bradshaw J."/>
            <person name="Heng-Moss T."/>
            <person name="Sarath G."/>
        </authorList>
    </citation>
    <scope>NUCLEOTIDE SEQUENCE</scope>
</reference>
<dbReference type="AlphaFoldDB" id="A0A2S2Q7P3"/>
<evidence type="ECO:0000256" key="5">
    <source>
        <dbReference type="ARBA" id="ARBA00022741"/>
    </source>
</evidence>
<dbReference type="InterPro" id="IPR050352">
    <property type="entry name" value="ABCG_transporters"/>
</dbReference>
<dbReference type="InterPro" id="IPR013525">
    <property type="entry name" value="ABC2_TM"/>
</dbReference>
<accession>A0A2S2Q7P3</accession>
<organism evidence="11">
    <name type="scientific">Sipha flava</name>
    <name type="common">yellow sugarcane aphid</name>
    <dbReference type="NCBI Taxonomy" id="143950"/>
    <lineage>
        <taxon>Eukaryota</taxon>
        <taxon>Metazoa</taxon>
        <taxon>Ecdysozoa</taxon>
        <taxon>Arthropoda</taxon>
        <taxon>Hexapoda</taxon>
        <taxon>Insecta</taxon>
        <taxon>Pterygota</taxon>
        <taxon>Neoptera</taxon>
        <taxon>Paraneoptera</taxon>
        <taxon>Hemiptera</taxon>
        <taxon>Sternorrhyncha</taxon>
        <taxon>Aphidomorpha</taxon>
        <taxon>Aphidoidea</taxon>
        <taxon>Aphididae</taxon>
        <taxon>Sipha</taxon>
    </lineage>
</organism>
<feature type="transmembrane region" description="Helical" evidence="9">
    <location>
        <begin position="356"/>
        <end position="374"/>
    </location>
</feature>
<proteinExistence type="inferred from homology"/>
<feature type="transmembrane region" description="Helical" evidence="9">
    <location>
        <begin position="452"/>
        <end position="472"/>
    </location>
</feature>
<dbReference type="OrthoDB" id="66620at2759"/>
<dbReference type="GO" id="GO:0005524">
    <property type="term" value="F:ATP binding"/>
    <property type="evidence" value="ECO:0007669"/>
    <property type="project" value="UniProtKB-KW"/>
</dbReference>
<protein>
    <submittedName>
        <fullName evidence="11">Protein scarlet</fullName>
    </submittedName>
</protein>
<feature type="transmembrane region" description="Helical" evidence="9">
    <location>
        <begin position="318"/>
        <end position="335"/>
    </location>
</feature>
<dbReference type="InterPro" id="IPR027417">
    <property type="entry name" value="P-loop_NTPase"/>
</dbReference>
<sequence>MGPSGSGKTTLMATVSHRTKGNFQGELLLNGHPVSEEVMIKISGFVPQQDISFDQLTASEHLRLMANLKMDRRTTAGARSECIGRLVAELGMGEFADTTLSLLSGGERKKVTLAVQLLNDPPILFCDEITTGLDSYAAAHVVDALKRIARTGKIVVCTIHQPASGVFDKFDDVVLLSNGRLVCQGPIAMVNQLFQKFDYKCPDLYNKADFVISILNSENEKVKQNVDEMCKLSSTENQININYDLFNDQIQFDYTQHLRMLKPLWITQLILILNRSIVCMLRNYKVKLLELGTLMFLGLILSMPYLNLKFDVKAVQNWQGFWLCLMTNSIFQYCYTSIITYQTEFSVVHREISNNIYALSVYYISQIIITFIWTVLESLIYTYLVFWIVGIKWEFLLVTTFVINMLICRSYGSVLSAFFEKFENIVIFSLVYDYLAVSLCGAYISLGSLPSIFYYLKYFSIFFLGCETMLILQWRDISFIPCFNVNNCLRNGKEVLLSYGYDIDRFNTDLLLLVTFYILSYAFGYYGLLRRTKKQPAY</sequence>
<gene>
    <name evidence="11" type="primary">st_1</name>
    <name evidence="11" type="ORF">g.76554</name>
</gene>
<dbReference type="GO" id="GO:0005886">
    <property type="term" value="C:plasma membrane"/>
    <property type="evidence" value="ECO:0007669"/>
    <property type="project" value="TreeGrafter"/>
</dbReference>
<dbReference type="InterPro" id="IPR003439">
    <property type="entry name" value="ABC_transporter-like_ATP-bd"/>
</dbReference>
<keyword evidence="5" id="KW-0547">Nucleotide-binding</keyword>
<dbReference type="InterPro" id="IPR043926">
    <property type="entry name" value="ABCG_dom"/>
</dbReference>
<feature type="transmembrane region" description="Helical" evidence="9">
    <location>
        <begin position="380"/>
        <end position="404"/>
    </location>
</feature>
<dbReference type="PANTHER" id="PTHR48041">
    <property type="entry name" value="ABC TRANSPORTER G FAMILY MEMBER 28"/>
    <property type="match status" value="1"/>
</dbReference>
<evidence type="ECO:0000256" key="1">
    <source>
        <dbReference type="ARBA" id="ARBA00004141"/>
    </source>
</evidence>
<feature type="domain" description="AAA+ ATPase" evidence="10">
    <location>
        <begin position="1"/>
        <end position="180"/>
    </location>
</feature>
<feature type="transmembrane region" description="Helical" evidence="9">
    <location>
        <begin position="288"/>
        <end position="306"/>
    </location>
</feature>
<dbReference type="PANTHER" id="PTHR48041:SF116">
    <property type="entry name" value="PROTEIN BROWN"/>
    <property type="match status" value="1"/>
</dbReference>
<keyword evidence="4 9" id="KW-0812">Transmembrane</keyword>
<comment type="subcellular location">
    <subcellularLocation>
        <location evidence="1">Membrane</location>
        <topology evidence="1">Multi-pass membrane protein</topology>
    </subcellularLocation>
</comment>
<keyword evidence="6" id="KW-0067">ATP-binding</keyword>
<dbReference type="InterPro" id="IPR017871">
    <property type="entry name" value="ABC_transporter-like_CS"/>
</dbReference>
<dbReference type="GO" id="GO:0016887">
    <property type="term" value="F:ATP hydrolysis activity"/>
    <property type="evidence" value="ECO:0007669"/>
    <property type="project" value="InterPro"/>
</dbReference>
<evidence type="ECO:0000256" key="6">
    <source>
        <dbReference type="ARBA" id="ARBA00022840"/>
    </source>
</evidence>
<evidence type="ECO:0000313" key="11">
    <source>
        <dbReference type="EMBL" id="MBY73734.1"/>
    </source>
</evidence>
<evidence type="ECO:0000256" key="7">
    <source>
        <dbReference type="ARBA" id="ARBA00022989"/>
    </source>
</evidence>
<keyword evidence="3" id="KW-0813">Transport</keyword>
<dbReference type="Pfam" id="PF01061">
    <property type="entry name" value="ABC2_membrane"/>
    <property type="match status" value="1"/>
</dbReference>
<evidence type="ECO:0000256" key="9">
    <source>
        <dbReference type="SAM" id="Phobius"/>
    </source>
</evidence>
<dbReference type="Pfam" id="PF19055">
    <property type="entry name" value="ABC2_membrane_7"/>
    <property type="match status" value="1"/>
</dbReference>
<dbReference type="PROSITE" id="PS00211">
    <property type="entry name" value="ABC_TRANSPORTER_1"/>
    <property type="match status" value="1"/>
</dbReference>
<evidence type="ECO:0000256" key="8">
    <source>
        <dbReference type="ARBA" id="ARBA00023136"/>
    </source>
</evidence>
<dbReference type="Gene3D" id="3.40.50.300">
    <property type="entry name" value="P-loop containing nucleotide triphosphate hydrolases"/>
    <property type="match status" value="1"/>
</dbReference>
<evidence type="ECO:0000259" key="10">
    <source>
        <dbReference type="SMART" id="SM00382"/>
    </source>
</evidence>
<dbReference type="SUPFAM" id="SSF52540">
    <property type="entry name" value="P-loop containing nucleoside triphosphate hydrolases"/>
    <property type="match status" value="1"/>
</dbReference>
<keyword evidence="7 9" id="KW-1133">Transmembrane helix</keyword>
<feature type="transmembrane region" description="Helical" evidence="9">
    <location>
        <begin position="510"/>
        <end position="528"/>
    </location>
</feature>
<dbReference type="EMBL" id="GGMS01004531">
    <property type="protein sequence ID" value="MBY73734.1"/>
    <property type="molecule type" value="Transcribed_RNA"/>
</dbReference>
<dbReference type="InterPro" id="IPR003593">
    <property type="entry name" value="AAA+_ATPase"/>
</dbReference>
<dbReference type="GO" id="GO:0140359">
    <property type="term" value="F:ABC-type transporter activity"/>
    <property type="evidence" value="ECO:0007669"/>
    <property type="project" value="InterPro"/>
</dbReference>
<keyword evidence="8 9" id="KW-0472">Membrane</keyword>
<comment type="similarity">
    <text evidence="2">Belongs to the ABC transporter superfamily. ABCG family. Eye pigment precursor importer (TC 3.A.1.204) subfamily.</text>
</comment>
<evidence type="ECO:0000256" key="4">
    <source>
        <dbReference type="ARBA" id="ARBA00022692"/>
    </source>
</evidence>
<name>A0A2S2Q7P3_9HEMI</name>
<dbReference type="Pfam" id="PF00005">
    <property type="entry name" value="ABC_tran"/>
    <property type="match status" value="1"/>
</dbReference>
<evidence type="ECO:0000256" key="2">
    <source>
        <dbReference type="ARBA" id="ARBA00005814"/>
    </source>
</evidence>
<evidence type="ECO:0000256" key="3">
    <source>
        <dbReference type="ARBA" id="ARBA00022448"/>
    </source>
</evidence>
<dbReference type="SMART" id="SM00382">
    <property type="entry name" value="AAA"/>
    <property type="match status" value="1"/>
</dbReference>